<evidence type="ECO:0008006" key="4">
    <source>
        <dbReference type="Google" id="ProtNLM"/>
    </source>
</evidence>
<feature type="transmembrane region" description="Helical" evidence="1">
    <location>
        <begin position="63"/>
        <end position="83"/>
    </location>
</feature>
<gene>
    <name evidence="2" type="ORF">NEF87_000736</name>
</gene>
<evidence type="ECO:0000313" key="2">
    <source>
        <dbReference type="EMBL" id="UYP44451.1"/>
    </source>
</evidence>
<dbReference type="Proteomes" id="UP001208689">
    <property type="component" value="Chromosome"/>
</dbReference>
<sequence>MNQFDSNNIEEPYNQAANFLIIITTFLTTAVYLLILFILNWTFSQEPPQENRNEVWVYANMNLLVYISIGLSIGILLLSHGYLFKKFHQKYRKEDPYRNHFTYLLILFLNLGINSFGLALNVFSLTKDNKLNWPYLIGFIGVGWCNLIYIYQKHTPAIYRKFSFKSPSNQEFSKQVE</sequence>
<keyword evidence="1" id="KW-0812">Transmembrane</keyword>
<reference evidence="2" key="1">
    <citation type="submission" date="2022-09" db="EMBL/GenBank/DDBJ databases">
        <title>Actin cytoskeleton and complex cell architecture in an #Asgard archaeon.</title>
        <authorList>
            <person name="Ponce Toledo R.I."/>
            <person name="Schleper C."/>
            <person name="Rodrigues Oliveira T."/>
            <person name="Wollweber F."/>
            <person name="Xu J."/>
            <person name="Rittmann S."/>
            <person name="Klingl A."/>
            <person name="Pilhofer M."/>
        </authorList>
    </citation>
    <scope>NUCLEOTIDE SEQUENCE</scope>
    <source>
        <strain evidence="2">B-35</strain>
    </source>
</reference>
<feature type="transmembrane region" description="Helical" evidence="1">
    <location>
        <begin position="103"/>
        <end position="126"/>
    </location>
</feature>
<dbReference type="EMBL" id="CP104013">
    <property type="protein sequence ID" value="UYP44451.1"/>
    <property type="molecule type" value="Genomic_DNA"/>
</dbReference>
<name>A0ABY6HM11_9ARCH</name>
<keyword evidence="3" id="KW-1185">Reference proteome</keyword>
<evidence type="ECO:0000256" key="1">
    <source>
        <dbReference type="SAM" id="Phobius"/>
    </source>
</evidence>
<proteinExistence type="predicted"/>
<keyword evidence="1" id="KW-1133">Transmembrane helix</keyword>
<feature type="transmembrane region" description="Helical" evidence="1">
    <location>
        <begin position="132"/>
        <end position="151"/>
    </location>
</feature>
<protein>
    <recommendedName>
        <fullName evidence="4">DUF5671 domain-containing protein</fullName>
    </recommendedName>
</protein>
<evidence type="ECO:0000313" key="3">
    <source>
        <dbReference type="Proteomes" id="UP001208689"/>
    </source>
</evidence>
<feature type="transmembrane region" description="Helical" evidence="1">
    <location>
        <begin position="20"/>
        <end position="43"/>
    </location>
</feature>
<accession>A0ABY6HM11</accession>
<keyword evidence="1" id="KW-0472">Membrane</keyword>
<organism evidence="2 3">
    <name type="scientific">Candidatus Lokiarchaeum ossiferum</name>
    <dbReference type="NCBI Taxonomy" id="2951803"/>
    <lineage>
        <taxon>Archaea</taxon>
        <taxon>Promethearchaeati</taxon>
        <taxon>Promethearchaeota</taxon>
        <taxon>Promethearchaeia</taxon>
        <taxon>Promethearchaeales</taxon>
        <taxon>Promethearchaeaceae</taxon>
        <taxon>Candidatus Lokiarchaeum</taxon>
    </lineage>
</organism>